<dbReference type="EMBL" id="CP018839">
    <property type="protein sequence ID" value="APR04523.1"/>
    <property type="molecule type" value="Genomic_DNA"/>
</dbReference>
<keyword evidence="6" id="KW-0131">Cell cycle</keyword>
<dbReference type="GO" id="GO:0000917">
    <property type="term" value="P:division septum assembly"/>
    <property type="evidence" value="ECO:0007669"/>
    <property type="project" value="UniProtKB-KW"/>
</dbReference>
<evidence type="ECO:0000313" key="10">
    <source>
        <dbReference type="EMBL" id="APR04523.1"/>
    </source>
</evidence>
<evidence type="ECO:0000256" key="4">
    <source>
        <dbReference type="ARBA" id="ARBA00022618"/>
    </source>
</evidence>
<evidence type="ECO:0000256" key="8">
    <source>
        <dbReference type="ARBA" id="ARBA00026068"/>
    </source>
</evidence>
<evidence type="ECO:0000256" key="3">
    <source>
        <dbReference type="ARBA" id="ARBA00022490"/>
    </source>
</evidence>
<evidence type="ECO:0000256" key="2">
    <source>
        <dbReference type="ARBA" id="ARBA00015195"/>
    </source>
</evidence>
<organism evidence="10 11">
    <name type="scientific">Thauera chlorobenzoica</name>
    <dbReference type="NCBI Taxonomy" id="96773"/>
    <lineage>
        <taxon>Bacteria</taxon>
        <taxon>Pseudomonadati</taxon>
        <taxon>Pseudomonadota</taxon>
        <taxon>Betaproteobacteria</taxon>
        <taxon>Rhodocyclales</taxon>
        <taxon>Zoogloeaceae</taxon>
        <taxon>Thauera</taxon>
    </lineage>
</organism>
<name>A0A1H5WSJ7_9RHOO</name>
<dbReference type="InterPro" id="IPR042233">
    <property type="entry name" value="Cell_div_ZapA_N"/>
</dbReference>
<dbReference type="Pfam" id="PF05164">
    <property type="entry name" value="ZapA"/>
    <property type="match status" value="1"/>
</dbReference>
<dbReference type="GO" id="GO:0005829">
    <property type="term" value="C:cytosol"/>
    <property type="evidence" value="ECO:0007669"/>
    <property type="project" value="TreeGrafter"/>
</dbReference>
<accession>A0A1H5WSJ7</accession>
<dbReference type="KEGG" id="tcl:Tchl_1665"/>
<comment type="function">
    <text evidence="7">Activator of cell division through the inhibition of FtsZ GTPase activity, therefore promoting FtsZ assembly into bundles of protofilaments necessary for the formation of the division Z ring. It is recruited early at mid-cell but it is not essential for cell division.</text>
</comment>
<keyword evidence="4" id="KW-0132">Cell division</keyword>
<gene>
    <name evidence="10" type="ORF">Tchl_1665</name>
</gene>
<dbReference type="STRING" id="96773.Tchl_1665"/>
<dbReference type="Gene3D" id="1.20.5.50">
    <property type="match status" value="1"/>
</dbReference>
<reference evidence="10 11" key="1">
    <citation type="submission" date="2016-12" db="EMBL/GenBank/DDBJ databases">
        <title>Complete genome sequence of Thauera chlorobenzoica, a Betaproteobacterium degrading haloaromatics anaerobically to CO2 and halides.</title>
        <authorList>
            <person name="Goris T."/>
            <person name="Mergelsberg M."/>
            <person name="Boll M."/>
        </authorList>
    </citation>
    <scope>NUCLEOTIDE SEQUENCE [LARGE SCALE GENOMIC DNA]</scope>
    <source>
        <strain evidence="10 11">3CB1</strain>
    </source>
</reference>
<dbReference type="RefSeq" id="WP_075147995.1">
    <property type="nucleotide sequence ID" value="NZ_CP018839.1"/>
</dbReference>
<keyword evidence="3" id="KW-0963">Cytoplasm</keyword>
<dbReference type="GO" id="GO:0043093">
    <property type="term" value="P:FtsZ-dependent cytokinesis"/>
    <property type="evidence" value="ECO:0007669"/>
    <property type="project" value="TreeGrafter"/>
</dbReference>
<evidence type="ECO:0000313" key="11">
    <source>
        <dbReference type="Proteomes" id="UP000185739"/>
    </source>
</evidence>
<dbReference type="GO" id="GO:0030428">
    <property type="term" value="C:cell septum"/>
    <property type="evidence" value="ECO:0007669"/>
    <property type="project" value="TreeGrafter"/>
</dbReference>
<sequence length="100" mass="11114">MSIDHLDVTLLGKEYRVSCTPGSREDLLATVAYLDDKFSELGAKTHSSGEKLAVMTALNIAHEFLQYQRGNGFDMPGVKRRIGLMKARLDGVLAQQEKLF</sequence>
<dbReference type="InterPro" id="IPR007838">
    <property type="entry name" value="Cell_div_ZapA-like"/>
</dbReference>
<proteinExistence type="predicted"/>
<evidence type="ECO:0000256" key="7">
    <source>
        <dbReference type="ARBA" id="ARBA00024910"/>
    </source>
</evidence>
<evidence type="ECO:0000256" key="5">
    <source>
        <dbReference type="ARBA" id="ARBA00023210"/>
    </source>
</evidence>
<evidence type="ECO:0000256" key="1">
    <source>
        <dbReference type="ARBA" id="ARBA00004496"/>
    </source>
</evidence>
<comment type="subcellular location">
    <subcellularLocation>
        <location evidence="1">Cytoplasm</location>
    </subcellularLocation>
</comment>
<dbReference type="InterPro" id="IPR036192">
    <property type="entry name" value="Cell_div_ZapA-like_sf"/>
</dbReference>
<keyword evidence="5" id="KW-0717">Septation</keyword>
<dbReference type="AlphaFoldDB" id="A0A1H5WSJ7"/>
<dbReference type="SUPFAM" id="SSF102829">
    <property type="entry name" value="Cell division protein ZapA-like"/>
    <property type="match status" value="1"/>
</dbReference>
<dbReference type="PANTHER" id="PTHR34981">
    <property type="entry name" value="CELL DIVISION PROTEIN ZAPA"/>
    <property type="match status" value="1"/>
</dbReference>
<dbReference type="PANTHER" id="PTHR34981:SF1">
    <property type="entry name" value="CELL DIVISION PROTEIN ZAPA"/>
    <property type="match status" value="1"/>
</dbReference>
<evidence type="ECO:0000256" key="6">
    <source>
        <dbReference type="ARBA" id="ARBA00023306"/>
    </source>
</evidence>
<keyword evidence="11" id="KW-1185">Reference proteome</keyword>
<dbReference type="Gene3D" id="3.30.160.880">
    <property type="entry name" value="Cell division protein ZapA protomer, N-terminal domain"/>
    <property type="match status" value="1"/>
</dbReference>
<dbReference type="GO" id="GO:0032153">
    <property type="term" value="C:cell division site"/>
    <property type="evidence" value="ECO:0007669"/>
    <property type="project" value="TreeGrafter"/>
</dbReference>
<dbReference type="Proteomes" id="UP000185739">
    <property type="component" value="Chromosome"/>
</dbReference>
<comment type="subunit">
    <text evidence="8">Homodimer. Interacts with FtsZ.</text>
</comment>
<evidence type="ECO:0000256" key="9">
    <source>
        <dbReference type="ARBA" id="ARBA00033158"/>
    </source>
</evidence>
<dbReference type="GO" id="GO:0000921">
    <property type="term" value="P:septin ring assembly"/>
    <property type="evidence" value="ECO:0007669"/>
    <property type="project" value="TreeGrafter"/>
</dbReference>
<protein>
    <recommendedName>
        <fullName evidence="2">Cell division protein ZapA</fullName>
    </recommendedName>
    <alternativeName>
        <fullName evidence="9">Z ring-associated protein ZapA</fullName>
    </alternativeName>
</protein>